<dbReference type="STRING" id="537011.PREVCOP_06754"/>
<comment type="caution">
    <text evidence="1">The sequence shown here is derived from an EMBL/GenBank/DDBJ whole genome shotgun (WGS) entry which is preliminary data.</text>
</comment>
<keyword evidence="2" id="KW-1185">Reference proteome</keyword>
<name>D1PHN4_9BACT</name>
<protein>
    <submittedName>
        <fullName evidence="1">Uncharacterized protein</fullName>
    </submittedName>
</protein>
<evidence type="ECO:0000313" key="1">
    <source>
        <dbReference type="EMBL" id="EFB33784.1"/>
    </source>
</evidence>
<accession>D1PHN4</accession>
<gene>
    <name evidence="1" type="ORF">PREVCOP_06754</name>
</gene>
<sequence length="59" mass="6864">MKPSSAIIWKIDITIRWFSYFLSLTELTFSLLEDALLLSRRMKIKKTLMSFAIISIGKP</sequence>
<reference evidence="1" key="1">
    <citation type="submission" date="2009-11" db="EMBL/GenBank/DDBJ databases">
        <authorList>
            <person name="Weinstock G."/>
            <person name="Sodergren E."/>
            <person name="Clifton S."/>
            <person name="Fulton L."/>
            <person name="Fulton B."/>
            <person name="Courtney L."/>
            <person name="Fronick C."/>
            <person name="Harrison M."/>
            <person name="Strong C."/>
            <person name="Farmer C."/>
            <person name="Delahaunty K."/>
            <person name="Markovic C."/>
            <person name="Hall O."/>
            <person name="Minx P."/>
            <person name="Tomlinson C."/>
            <person name="Mitreva M."/>
            <person name="Nelson J."/>
            <person name="Hou S."/>
            <person name="Wollam A."/>
            <person name="Pepin K.H."/>
            <person name="Johnson M."/>
            <person name="Bhonagiri V."/>
            <person name="Nash W.E."/>
            <person name="Warren W."/>
            <person name="Chinwalla A."/>
            <person name="Mardis E.R."/>
            <person name="Wilson R.K."/>
        </authorList>
    </citation>
    <scope>NUCLEOTIDE SEQUENCE [LARGE SCALE GENOMIC DNA]</scope>
    <source>
        <strain evidence="1">DSM 18205</strain>
    </source>
</reference>
<dbReference type="PaxDb" id="537011-PREVCOP_06754"/>
<dbReference type="EMBL" id="ACBX02000056">
    <property type="protein sequence ID" value="EFB33784.1"/>
    <property type="molecule type" value="Genomic_DNA"/>
</dbReference>
<evidence type="ECO:0000313" key="2">
    <source>
        <dbReference type="Proteomes" id="UP000004477"/>
    </source>
</evidence>
<dbReference type="AlphaFoldDB" id="D1PHN4"/>
<dbReference type="HOGENOM" id="CLU_2956748_0_0_10"/>
<dbReference type="Proteomes" id="UP000004477">
    <property type="component" value="Unassembled WGS sequence"/>
</dbReference>
<organism evidence="1 2">
    <name type="scientific">Segatella copri DSM 18205</name>
    <dbReference type="NCBI Taxonomy" id="537011"/>
    <lineage>
        <taxon>Bacteria</taxon>
        <taxon>Pseudomonadati</taxon>
        <taxon>Bacteroidota</taxon>
        <taxon>Bacteroidia</taxon>
        <taxon>Bacteroidales</taxon>
        <taxon>Prevotellaceae</taxon>
        <taxon>Segatella</taxon>
    </lineage>
</organism>
<proteinExistence type="predicted"/>